<accession>A0A2X4UKF8</accession>
<dbReference type="Proteomes" id="UP000594967">
    <property type="component" value="Chromosome"/>
</dbReference>
<feature type="transmembrane region" description="Helical" evidence="9">
    <location>
        <begin position="91"/>
        <end position="111"/>
    </location>
</feature>
<dbReference type="InterPro" id="IPR004746">
    <property type="entry name" value="MFS_AAHS"/>
</dbReference>
<feature type="transmembrane region" description="Helical" evidence="9">
    <location>
        <begin position="60"/>
        <end position="79"/>
    </location>
</feature>
<evidence type="ECO:0000256" key="9">
    <source>
        <dbReference type="SAM" id="Phobius"/>
    </source>
</evidence>
<dbReference type="Gene3D" id="1.20.1250.20">
    <property type="entry name" value="MFS general substrate transporter like domains"/>
    <property type="match status" value="2"/>
</dbReference>
<dbReference type="InterPro" id="IPR005829">
    <property type="entry name" value="Sugar_transporter_CS"/>
</dbReference>
<keyword evidence="5" id="KW-0997">Cell inner membrane</keyword>
<keyword evidence="7 9" id="KW-1133">Transmembrane helix</keyword>
<feature type="domain" description="Major facilitator superfamily (MFS) profile" evidence="10">
    <location>
        <begin position="25"/>
        <end position="439"/>
    </location>
</feature>
<feature type="transmembrane region" description="Helical" evidence="9">
    <location>
        <begin position="177"/>
        <end position="199"/>
    </location>
</feature>
<evidence type="ECO:0000259" key="10">
    <source>
        <dbReference type="PROSITE" id="PS50850"/>
    </source>
</evidence>
<dbReference type="InterPro" id="IPR020846">
    <property type="entry name" value="MFS_dom"/>
</dbReference>
<feature type="transmembrane region" description="Helical" evidence="9">
    <location>
        <begin position="21"/>
        <end position="48"/>
    </location>
</feature>
<keyword evidence="6 9" id="KW-0812">Transmembrane</keyword>
<organism evidence="12 13">
    <name type="scientific">Serratia plymuthica</name>
    <dbReference type="NCBI Taxonomy" id="82996"/>
    <lineage>
        <taxon>Bacteria</taxon>
        <taxon>Pseudomonadati</taxon>
        <taxon>Pseudomonadota</taxon>
        <taxon>Gammaproteobacteria</taxon>
        <taxon>Enterobacterales</taxon>
        <taxon>Yersiniaceae</taxon>
        <taxon>Serratia</taxon>
    </lineage>
</organism>
<feature type="transmembrane region" description="Helical" evidence="9">
    <location>
        <begin position="325"/>
        <end position="344"/>
    </location>
</feature>
<name>A0A2X4UKF8_SERPL</name>
<dbReference type="RefSeq" id="WP_063199549.1">
    <property type="nucleotide sequence ID" value="NZ_CAMITG010000002.1"/>
</dbReference>
<evidence type="ECO:0000256" key="6">
    <source>
        <dbReference type="ARBA" id="ARBA00022692"/>
    </source>
</evidence>
<evidence type="ECO:0000313" key="13">
    <source>
        <dbReference type="Proteomes" id="UP000248897"/>
    </source>
</evidence>
<keyword evidence="3" id="KW-0813">Transport</keyword>
<reference evidence="12 13" key="1">
    <citation type="submission" date="2018-06" db="EMBL/GenBank/DDBJ databases">
        <authorList>
            <consortium name="Pathogen Informatics"/>
            <person name="Doyle S."/>
        </authorList>
    </citation>
    <scope>NUCLEOTIDE SEQUENCE [LARGE SCALE GENOMIC DNA]</scope>
    <source>
        <strain evidence="12 13">NCTC12961</strain>
    </source>
</reference>
<evidence type="ECO:0000256" key="5">
    <source>
        <dbReference type="ARBA" id="ARBA00022519"/>
    </source>
</evidence>
<keyword evidence="4" id="KW-1003">Cell membrane</keyword>
<dbReference type="GO" id="GO:0046943">
    <property type="term" value="F:carboxylic acid transmembrane transporter activity"/>
    <property type="evidence" value="ECO:0007669"/>
    <property type="project" value="TreeGrafter"/>
</dbReference>
<dbReference type="CDD" id="cd17365">
    <property type="entry name" value="MFS_PcaK_like"/>
    <property type="match status" value="1"/>
</dbReference>
<feature type="transmembrane region" description="Helical" evidence="9">
    <location>
        <begin position="256"/>
        <end position="277"/>
    </location>
</feature>
<dbReference type="PIRSF" id="PIRSF002808">
    <property type="entry name" value="Hexose_phosphate_transp"/>
    <property type="match status" value="1"/>
</dbReference>
<feature type="transmembrane region" description="Helical" evidence="9">
    <location>
        <begin position="297"/>
        <end position="316"/>
    </location>
</feature>
<dbReference type="InterPro" id="IPR000849">
    <property type="entry name" value="Sugar_P_transporter"/>
</dbReference>
<evidence type="ECO:0000313" key="14">
    <source>
        <dbReference type="Proteomes" id="UP000594967"/>
    </source>
</evidence>
<dbReference type="PROSITE" id="PS00216">
    <property type="entry name" value="SUGAR_TRANSPORT_1"/>
    <property type="match status" value="1"/>
</dbReference>
<evidence type="ECO:0000256" key="4">
    <source>
        <dbReference type="ARBA" id="ARBA00022475"/>
    </source>
</evidence>
<dbReference type="PANTHER" id="PTHR23508">
    <property type="entry name" value="CARBOXYLIC ACID TRANSPORTER PROTEIN HOMOLOG"/>
    <property type="match status" value="1"/>
</dbReference>
<feature type="transmembrane region" description="Helical" evidence="9">
    <location>
        <begin position="385"/>
        <end position="407"/>
    </location>
</feature>
<dbReference type="PROSITE" id="PS50850">
    <property type="entry name" value="MFS"/>
    <property type="match status" value="1"/>
</dbReference>
<feature type="transmembrane region" description="Helical" evidence="9">
    <location>
        <begin position="148"/>
        <end position="171"/>
    </location>
</feature>
<dbReference type="Proteomes" id="UP000248897">
    <property type="component" value="Chromosome 1"/>
</dbReference>
<dbReference type="EMBL" id="LS483469">
    <property type="protein sequence ID" value="SQI40386.1"/>
    <property type="molecule type" value="Genomic_DNA"/>
</dbReference>
<evidence type="ECO:0000313" key="11">
    <source>
        <dbReference type="EMBL" id="QPS20774.1"/>
    </source>
</evidence>
<feature type="transmembrane region" description="Helical" evidence="9">
    <location>
        <begin position="413"/>
        <end position="433"/>
    </location>
</feature>
<evidence type="ECO:0000313" key="12">
    <source>
        <dbReference type="EMBL" id="SQI40386.1"/>
    </source>
</evidence>
<comment type="subcellular location">
    <subcellularLocation>
        <location evidence="1">Cell inner membrane</location>
        <topology evidence="1">Multi-pass membrane protein</topology>
    </subcellularLocation>
</comment>
<dbReference type="InterPro" id="IPR036259">
    <property type="entry name" value="MFS_trans_sf"/>
</dbReference>
<evidence type="ECO:0000256" key="2">
    <source>
        <dbReference type="ARBA" id="ARBA00006508"/>
    </source>
</evidence>
<protein>
    <submittedName>
        <fullName evidence="12">4-hydroxybenzoate transporter PcaK</fullName>
    </submittedName>
    <submittedName>
        <fullName evidence="11">MFS transporter</fullName>
    </submittedName>
</protein>
<dbReference type="InterPro" id="IPR011701">
    <property type="entry name" value="MFS"/>
</dbReference>
<dbReference type="SUPFAM" id="SSF103473">
    <property type="entry name" value="MFS general substrate transporter"/>
    <property type="match status" value="1"/>
</dbReference>
<proteinExistence type="inferred from homology"/>
<sequence length="451" mass="48256">MSDQNTLEIQSFINDKPFSRYQWMILILCFLTVALDGFDTAIIGFIATSLVQDWGIEKTSLGPVMSAALVGLAVGALTAGPLADRIGRKKVLVMSLILFGGFSLLTAFATSLPMLTLLRFLTGLGLGAAMPNAATLMSEYAPERKRALLVNLMFCGFPLGSSMGGFVSAWLIPHFGWQSVMVLGGVMPLLLAVVLIVALPESARFMVVRGYPRERIAAVLKRIAPVNLSESLRFTLSESGQVKAKSALGVIFSQRYLMGTLMLCLTYFMGLMIFYLLTSWLPLLIRETGASIRQASLITALFPLGGGIGVLIIGWLMDRMNPHKVVAVGYLLTGLFVCAIGYVYTHPVLMAVTVFIAGTCMNGAQSSMPALAAGFYPTQGRATGVAWMLGLGRFGGILGAMSGGVLMQMQLSFSTIFTLLAIPALVAAVALMIKHFSTRTPVLPGSLNKAL</sequence>
<evidence type="ECO:0000256" key="7">
    <source>
        <dbReference type="ARBA" id="ARBA00022989"/>
    </source>
</evidence>
<evidence type="ECO:0000256" key="3">
    <source>
        <dbReference type="ARBA" id="ARBA00022448"/>
    </source>
</evidence>
<evidence type="ECO:0000256" key="1">
    <source>
        <dbReference type="ARBA" id="ARBA00004429"/>
    </source>
</evidence>
<keyword evidence="14" id="KW-1185">Reference proteome</keyword>
<reference evidence="11 14" key="2">
    <citation type="submission" date="2020-12" db="EMBL/GenBank/DDBJ databases">
        <title>FDA dAtabase for Regulatory Grade micrObial Sequences (FDA-ARGOS): Supporting development and validation of Infectious Disease Dx tests.</title>
        <authorList>
            <person name="Sproer C."/>
            <person name="Gronow S."/>
            <person name="Severitt S."/>
            <person name="Schroder I."/>
            <person name="Tallon L."/>
            <person name="Sadzewicz L."/>
            <person name="Zhao X."/>
            <person name="Boylan J."/>
            <person name="Ott S."/>
            <person name="Bowen H."/>
            <person name="Vavikolanu K."/>
            <person name="Mehta A."/>
            <person name="Aluvathingal J."/>
            <person name="Nadendla S."/>
            <person name="Lowell S."/>
            <person name="Myers T."/>
            <person name="Yan Y."/>
            <person name="Sichtig H."/>
        </authorList>
    </citation>
    <scope>NUCLEOTIDE SEQUENCE [LARGE SCALE GENOMIC DNA]</scope>
    <source>
        <strain evidence="11 14">FDAARGOS_907</strain>
    </source>
</reference>
<dbReference type="Pfam" id="PF07690">
    <property type="entry name" value="MFS_1"/>
    <property type="match status" value="1"/>
</dbReference>
<dbReference type="AlphaFoldDB" id="A0A2X4UKF8"/>
<comment type="similarity">
    <text evidence="2">Belongs to the major facilitator superfamily. Aromatic acid:H(+) symporter (AAHS) (TC 2.A.1.15) family.</text>
</comment>
<dbReference type="STRING" id="82996.ADP72_23605"/>
<keyword evidence="8 9" id="KW-0472">Membrane</keyword>
<dbReference type="NCBIfam" id="TIGR00895">
    <property type="entry name" value="2A0115"/>
    <property type="match status" value="1"/>
</dbReference>
<dbReference type="PANTHER" id="PTHR23508:SF10">
    <property type="entry name" value="CARBOXYLIC ACID TRANSPORTER PROTEIN HOMOLOG"/>
    <property type="match status" value="1"/>
</dbReference>
<feature type="transmembrane region" description="Helical" evidence="9">
    <location>
        <begin position="117"/>
        <end position="136"/>
    </location>
</feature>
<dbReference type="EMBL" id="CP065673">
    <property type="protein sequence ID" value="QPS20774.1"/>
    <property type="molecule type" value="Genomic_DNA"/>
</dbReference>
<dbReference type="GO" id="GO:0005886">
    <property type="term" value="C:plasma membrane"/>
    <property type="evidence" value="ECO:0007669"/>
    <property type="project" value="UniProtKB-SubCell"/>
</dbReference>
<evidence type="ECO:0000256" key="8">
    <source>
        <dbReference type="ARBA" id="ARBA00023136"/>
    </source>
</evidence>
<dbReference type="PROSITE" id="PS00217">
    <property type="entry name" value="SUGAR_TRANSPORT_2"/>
    <property type="match status" value="1"/>
</dbReference>
<gene>
    <name evidence="12" type="primary">pcaK_2</name>
    <name evidence="11" type="ORF">I6G64_25040</name>
    <name evidence="12" type="ORF">NCTC12961_03103</name>
</gene>